<dbReference type="EMBL" id="CAMXCT020000874">
    <property type="protein sequence ID" value="CAL1137630.1"/>
    <property type="molecule type" value="Genomic_DNA"/>
</dbReference>
<reference evidence="2 3" key="2">
    <citation type="submission" date="2024-05" db="EMBL/GenBank/DDBJ databases">
        <authorList>
            <person name="Chen Y."/>
            <person name="Shah S."/>
            <person name="Dougan E. K."/>
            <person name="Thang M."/>
            <person name="Chan C."/>
        </authorList>
    </citation>
    <scope>NUCLEOTIDE SEQUENCE [LARGE SCALE GENOMIC DNA]</scope>
</reference>
<proteinExistence type="predicted"/>
<accession>A0A9P1C363</accession>
<dbReference type="Proteomes" id="UP001152797">
    <property type="component" value="Unassembled WGS sequence"/>
</dbReference>
<reference evidence="1" key="1">
    <citation type="submission" date="2022-10" db="EMBL/GenBank/DDBJ databases">
        <authorList>
            <person name="Chen Y."/>
            <person name="Dougan E. K."/>
            <person name="Chan C."/>
            <person name="Rhodes N."/>
            <person name="Thang M."/>
        </authorList>
    </citation>
    <scope>NUCLEOTIDE SEQUENCE</scope>
</reference>
<evidence type="ECO:0000313" key="1">
    <source>
        <dbReference type="EMBL" id="CAI3984255.1"/>
    </source>
</evidence>
<dbReference type="AlphaFoldDB" id="A0A9P1C363"/>
<dbReference type="EMBL" id="CAMXCT010000874">
    <property type="protein sequence ID" value="CAI3984255.1"/>
    <property type="molecule type" value="Genomic_DNA"/>
</dbReference>
<keyword evidence="3" id="KW-1185">Reference proteome</keyword>
<protein>
    <submittedName>
        <fullName evidence="1">Uncharacterized protein</fullName>
    </submittedName>
</protein>
<evidence type="ECO:0000313" key="2">
    <source>
        <dbReference type="EMBL" id="CAL4771567.1"/>
    </source>
</evidence>
<organism evidence="1">
    <name type="scientific">Cladocopium goreaui</name>
    <dbReference type="NCBI Taxonomy" id="2562237"/>
    <lineage>
        <taxon>Eukaryota</taxon>
        <taxon>Sar</taxon>
        <taxon>Alveolata</taxon>
        <taxon>Dinophyceae</taxon>
        <taxon>Suessiales</taxon>
        <taxon>Symbiodiniaceae</taxon>
        <taxon>Cladocopium</taxon>
    </lineage>
</organism>
<name>A0A9P1C363_9DINO</name>
<evidence type="ECO:0000313" key="3">
    <source>
        <dbReference type="Proteomes" id="UP001152797"/>
    </source>
</evidence>
<comment type="caution">
    <text evidence="1">The sequence shown here is derived from an EMBL/GenBank/DDBJ whole genome shotgun (WGS) entry which is preliminary data.</text>
</comment>
<sequence length="204" mass="22759">MGKVVYRQGLTDEAVQIKAWLLRLSETEQGNFYWDDFVSVCGSCKEMLSSVVQYVKAGKELASAFSLSVAKLPFGLDAESCRWRGRRIAAVIPCLVATGLPAPRCHGGRCGPGADDRFDISMVPTRRCNEIRCMKLYQTAPWTADVELSSVAAALWQLLGWRAGGAMDDRDEDVERTWNDKSWQTVAEIAKPPLISHLWPPPRR</sequence>
<gene>
    <name evidence="1" type="ORF">C1SCF055_LOCUS11801</name>
</gene>
<dbReference type="EMBL" id="CAMXCT030000874">
    <property type="protein sequence ID" value="CAL4771567.1"/>
    <property type="molecule type" value="Genomic_DNA"/>
</dbReference>